<dbReference type="Pfam" id="PF11949">
    <property type="entry name" value="DUF3466"/>
    <property type="match status" value="1"/>
</dbReference>
<organism evidence="2 3">
    <name type="scientific">Vibrio mediterranei</name>
    <dbReference type="NCBI Taxonomy" id="689"/>
    <lineage>
        <taxon>Bacteria</taxon>
        <taxon>Pseudomonadati</taxon>
        <taxon>Pseudomonadota</taxon>
        <taxon>Gammaproteobacteria</taxon>
        <taxon>Vibrionales</taxon>
        <taxon>Vibrionaceae</taxon>
        <taxon>Vibrio</taxon>
    </lineage>
</organism>
<keyword evidence="3" id="KW-1185">Reference proteome</keyword>
<reference evidence="2 3" key="2">
    <citation type="submission" date="2018-03" db="EMBL/GenBank/DDBJ databases">
        <title>Genetic Diversity and Phenotypic Plasticity of AHL Mediated Quorum Sensing in Environmental Strains of Vibrio mediterranei.</title>
        <authorList>
            <person name="Lantoine F."/>
            <person name="Vouve F."/>
        </authorList>
    </citation>
    <scope>NUCLEOTIDE SEQUENCE [LARGE SCALE GENOMIC DNA]</scope>
    <source>
        <strain evidence="2 3">17LN0615E</strain>
    </source>
</reference>
<keyword evidence="1" id="KW-0732">Signal</keyword>
<feature type="signal peptide" evidence="1">
    <location>
        <begin position="1"/>
        <end position="37"/>
    </location>
</feature>
<reference evidence="2 3" key="1">
    <citation type="submission" date="2017-09" db="EMBL/GenBank/DDBJ databases">
        <authorList>
            <person name="Girard L."/>
            <person name="Lami R."/>
            <person name="Suzuki M."/>
            <person name="Baudart J."/>
        </authorList>
    </citation>
    <scope>NUCLEOTIDE SEQUENCE [LARGE SCALE GENOMIC DNA]</scope>
    <source>
        <strain evidence="2 3">17LN0615E</strain>
    </source>
</reference>
<sequence>MGRARSNATGKLVFMSRINFKISLIAAGVMAATSSQAALYKVVEIGPASGYEAGFSNGVDITEFYGSAIDKSKQTGTNKGCFGEDCSSNAIVTYGDSRAGSEGHSYRQEVPFNYDSSFYYTDWNRNRDYCRNELGYQTCDPAWTNKLWYSFSDHGGLGRERDAWDSATYKSNAQVFKNGSLFALGQPLSAAYSPSGFAYTPTSSNAVVNGVDSNGVAIGNTSSGYYNNGSNSALIYRHRGFWGDGATPSILLPKQDGNITQKMGRTMAFDSFKLGSNEYVVGSAAVAPFDYNDSNKNYRGSVANCINNSTINADPAAYVDCQNFAFATKATIWDVTSVSSATEVQPDTFYDWQNTGDNNIDKKASQGSIRGVAVSSATAYSGKPVFVGLNTTKDGSNLFMQATVFTPEPDFAADKLGSVSSRVISRATVKDGDDFVYSNSVATDINKNLVVIGEAKRRGDKRENGAAPNRMFLTSIDSSGNVGSAQYFDELNGNSGIFFRGVGGETGAINNFNEIVGAVDAEQSTEYFGKKRRQRGFIYPYSVADSGDQDMIDRRAIFKNKPWLLDDLTNGGSESTNNNQFRIVDAADINDDGVIVATALKCEGGYDTTGHNSYCGNGQKREKVVAVKLIPIANATSADIQTRALEAAPVERQGGGLGWMAMIFLGFLGLRRNK</sequence>
<protein>
    <submittedName>
        <fullName evidence="2">DUF3466 domain-containing protein</fullName>
    </submittedName>
</protein>
<evidence type="ECO:0000313" key="2">
    <source>
        <dbReference type="EMBL" id="PRQ66205.1"/>
    </source>
</evidence>
<evidence type="ECO:0000256" key="1">
    <source>
        <dbReference type="SAM" id="SignalP"/>
    </source>
</evidence>
<comment type="caution">
    <text evidence="2">The sequence shown here is derived from an EMBL/GenBank/DDBJ whole genome shotgun (WGS) entry which is preliminary data.</text>
</comment>
<gene>
    <name evidence="2" type="ORF">COR51_17605</name>
</gene>
<feature type="chain" id="PRO_5045697646" evidence="1">
    <location>
        <begin position="38"/>
        <end position="674"/>
    </location>
</feature>
<dbReference type="Proteomes" id="UP000238163">
    <property type="component" value="Unassembled WGS sequence"/>
</dbReference>
<accession>A0ABX5D951</accession>
<dbReference type="InterPro" id="IPR022562">
    <property type="entry name" value="DUF3466"/>
</dbReference>
<name>A0ABX5D951_9VIBR</name>
<evidence type="ECO:0000313" key="3">
    <source>
        <dbReference type="Proteomes" id="UP000238163"/>
    </source>
</evidence>
<proteinExistence type="predicted"/>
<dbReference type="EMBL" id="NWTN01000013">
    <property type="protein sequence ID" value="PRQ66205.1"/>
    <property type="molecule type" value="Genomic_DNA"/>
</dbReference>